<sequence length="61" mass="6877">MAAIYAMGDLQGCYAPFSALLEQVGFTPQIDQLWLAGDLVNRGPDSHAVINRLYTWHERVR</sequence>
<accession>T1CGJ4</accession>
<dbReference type="InterPro" id="IPR029052">
    <property type="entry name" value="Metallo-depent_PP-like"/>
</dbReference>
<dbReference type="PANTHER" id="PTHR42850">
    <property type="entry name" value="METALLOPHOSPHOESTERASE"/>
    <property type="match status" value="1"/>
</dbReference>
<proteinExistence type="predicted"/>
<name>T1CGJ4_9ZZZZ</name>
<dbReference type="EMBL" id="AUZX01005881">
    <property type="protein sequence ID" value="EQD66205.1"/>
    <property type="molecule type" value="Genomic_DNA"/>
</dbReference>
<dbReference type="GO" id="GO:0008803">
    <property type="term" value="F:bis(5'-nucleosyl)-tetraphosphatase (symmetrical) activity"/>
    <property type="evidence" value="ECO:0007669"/>
    <property type="project" value="TreeGrafter"/>
</dbReference>
<dbReference type="AlphaFoldDB" id="T1CGJ4"/>
<gene>
    <name evidence="2" type="ORF">B1A_08226</name>
</gene>
<dbReference type="GO" id="GO:0110154">
    <property type="term" value="P:RNA decapping"/>
    <property type="evidence" value="ECO:0007669"/>
    <property type="project" value="TreeGrafter"/>
</dbReference>
<evidence type="ECO:0000313" key="2">
    <source>
        <dbReference type="EMBL" id="EQD66205.1"/>
    </source>
</evidence>
<reference evidence="2" key="2">
    <citation type="journal article" date="2014" name="ISME J.">
        <title>Microbial stratification in low pH oxic and suboxic macroscopic growths along an acid mine drainage.</title>
        <authorList>
            <person name="Mendez-Garcia C."/>
            <person name="Mesa V."/>
            <person name="Sprenger R.R."/>
            <person name="Richter M."/>
            <person name="Diez M.S."/>
            <person name="Solano J."/>
            <person name="Bargiela R."/>
            <person name="Golyshina O.V."/>
            <person name="Manteca A."/>
            <person name="Ramos J.L."/>
            <person name="Gallego J.R."/>
            <person name="Llorente I."/>
            <person name="Martins Dos Santos V.A."/>
            <person name="Jensen O.N."/>
            <person name="Pelaez A.I."/>
            <person name="Sanchez J."/>
            <person name="Ferrer M."/>
        </authorList>
    </citation>
    <scope>NUCLEOTIDE SEQUENCE</scope>
</reference>
<organism evidence="2">
    <name type="scientific">mine drainage metagenome</name>
    <dbReference type="NCBI Taxonomy" id="410659"/>
    <lineage>
        <taxon>unclassified sequences</taxon>
        <taxon>metagenomes</taxon>
        <taxon>ecological metagenomes</taxon>
    </lineage>
</organism>
<dbReference type="PANTHER" id="PTHR42850:SF11">
    <property type="entry name" value="BIS(5'-NUCLEOSYL)-TETRAPHOSPHATASE [SYMMETRICAL]"/>
    <property type="match status" value="1"/>
</dbReference>
<comment type="caution">
    <text evidence="2">The sequence shown here is derived from an EMBL/GenBank/DDBJ whole genome shotgun (WGS) entry which is preliminary data.</text>
</comment>
<feature type="non-terminal residue" evidence="2">
    <location>
        <position position="61"/>
    </location>
</feature>
<dbReference type="GO" id="GO:0016791">
    <property type="term" value="F:phosphatase activity"/>
    <property type="evidence" value="ECO:0007669"/>
    <property type="project" value="TreeGrafter"/>
</dbReference>
<dbReference type="InterPro" id="IPR004843">
    <property type="entry name" value="Calcineurin-like_PHP"/>
</dbReference>
<feature type="domain" description="Calcineurin-like phosphoesterase" evidence="1">
    <location>
        <begin position="4"/>
        <end position="52"/>
    </location>
</feature>
<dbReference type="GO" id="GO:0005737">
    <property type="term" value="C:cytoplasm"/>
    <property type="evidence" value="ECO:0007669"/>
    <property type="project" value="TreeGrafter"/>
</dbReference>
<dbReference type="Gene3D" id="3.60.21.10">
    <property type="match status" value="1"/>
</dbReference>
<dbReference type="SUPFAM" id="SSF56300">
    <property type="entry name" value="Metallo-dependent phosphatases"/>
    <property type="match status" value="1"/>
</dbReference>
<dbReference type="Pfam" id="PF00149">
    <property type="entry name" value="Metallophos"/>
    <property type="match status" value="1"/>
</dbReference>
<reference evidence="2" key="1">
    <citation type="submission" date="2013-08" db="EMBL/GenBank/DDBJ databases">
        <authorList>
            <person name="Mendez C."/>
            <person name="Richter M."/>
            <person name="Ferrer M."/>
            <person name="Sanchez J."/>
        </authorList>
    </citation>
    <scope>NUCLEOTIDE SEQUENCE</scope>
</reference>
<evidence type="ECO:0000259" key="1">
    <source>
        <dbReference type="Pfam" id="PF00149"/>
    </source>
</evidence>
<protein>
    <submittedName>
        <fullName evidence="2">Diadenosine tetraphosphatase</fullName>
    </submittedName>
</protein>
<dbReference type="InterPro" id="IPR050126">
    <property type="entry name" value="Ap4A_hydrolase"/>
</dbReference>